<evidence type="ECO:0000313" key="3">
    <source>
        <dbReference type="EMBL" id="KFO84804.1"/>
    </source>
</evidence>
<keyword evidence="2" id="KW-0812">Transmembrane</keyword>
<dbReference type="AlphaFoldDB" id="A0A091GNP5"/>
<reference evidence="3 4" key="1">
    <citation type="submission" date="2014-04" db="EMBL/GenBank/DDBJ databases">
        <title>Genome evolution of avian class.</title>
        <authorList>
            <person name="Zhang G."/>
            <person name="Li C."/>
        </authorList>
    </citation>
    <scope>NUCLEOTIDE SEQUENCE [LARGE SCALE GENOMIC DNA]</scope>
    <source>
        <strain evidence="3">BGI_N320</strain>
    </source>
</reference>
<feature type="region of interest" description="Disordered" evidence="1">
    <location>
        <begin position="31"/>
        <end position="65"/>
    </location>
</feature>
<keyword evidence="2" id="KW-1133">Transmembrane helix</keyword>
<feature type="non-terminal residue" evidence="3">
    <location>
        <position position="119"/>
    </location>
</feature>
<organism evidence="3 4">
    <name type="scientific">Buceros rhinoceros silvestris</name>
    <dbReference type="NCBI Taxonomy" id="175836"/>
    <lineage>
        <taxon>Eukaryota</taxon>
        <taxon>Metazoa</taxon>
        <taxon>Chordata</taxon>
        <taxon>Craniata</taxon>
        <taxon>Vertebrata</taxon>
        <taxon>Euteleostomi</taxon>
        <taxon>Archelosauria</taxon>
        <taxon>Archosauria</taxon>
        <taxon>Dinosauria</taxon>
        <taxon>Saurischia</taxon>
        <taxon>Theropoda</taxon>
        <taxon>Coelurosauria</taxon>
        <taxon>Aves</taxon>
        <taxon>Neognathae</taxon>
        <taxon>Neoaves</taxon>
        <taxon>Telluraves</taxon>
        <taxon>Coraciimorphae</taxon>
        <taxon>Bucerotiformes</taxon>
        <taxon>Bucerotidae</taxon>
        <taxon>Buceros</taxon>
    </lineage>
</organism>
<feature type="transmembrane region" description="Helical" evidence="2">
    <location>
        <begin position="6"/>
        <end position="25"/>
    </location>
</feature>
<keyword evidence="4" id="KW-1185">Reference proteome</keyword>
<proteinExistence type="predicted"/>
<feature type="non-terminal residue" evidence="3">
    <location>
        <position position="1"/>
    </location>
</feature>
<name>A0A091GNP5_BUCRH</name>
<gene>
    <name evidence="3" type="ORF">N320_01439</name>
</gene>
<keyword evidence="2" id="KW-0472">Membrane</keyword>
<dbReference type="EMBL" id="KL505806">
    <property type="protein sequence ID" value="KFO84804.1"/>
    <property type="molecule type" value="Genomic_DNA"/>
</dbReference>
<evidence type="ECO:0000256" key="1">
    <source>
        <dbReference type="SAM" id="MobiDB-lite"/>
    </source>
</evidence>
<evidence type="ECO:0000313" key="4">
    <source>
        <dbReference type="Proteomes" id="UP000054064"/>
    </source>
</evidence>
<accession>A0A091GNP5</accession>
<protein>
    <submittedName>
        <fullName evidence="3">Uncharacterized protein</fullName>
    </submittedName>
</protein>
<sequence>DTFILSGVLSIIFILALISSIILYVRWRKQPKRRGNGQAEAIYEKPEDIAQPGSTERVGSPKDDSEDLKYATLNLKSQLSPEDTLYCNIEPGQARRKPKDEEVEYAVIALKQLPTNDKG</sequence>
<evidence type="ECO:0000256" key="2">
    <source>
        <dbReference type="SAM" id="Phobius"/>
    </source>
</evidence>
<dbReference type="Proteomes" id="UP000054064">
    <property type="component" value="Unassembled WGS sequence"/>
</dbReference>